<evidence type="ECO:0000256" key="1">
    <source>
        <dbReference type="ARBA" id="ARBA00023015"/>
    </source>
</evidence>
<reference evidence="6 7" key="1">
    <citation type="submission" date="2016-10" db="EMBL/GenBank/DDBJ databases">
        <authorList>
            <person name="de Groot N.N."/>
        </authorList>
    </citation>
    <scope>NUCLEOTIDE SEQUENCE [LARGE SCALE GENOMIC DNA]</scope>
    <source>
        <strain evidence="6 7">CGMCC 1.7666</strain>
    </source>
</reference>
<dbReference type="InterPro" id="IPR036390">
    <property type="entry name" value="WH_DNA-bd_sf"/>
</dbReference>
<organism evidence="6 7">
    <name type="scientific">Microvirga guangxiensis</name>
    <dbReference type="NCBI Taxonomy" id="549386"/>
    <lineage>
        <taxon>Bacteria</taxon>
        <taxon>Pseudomonadati</taxon>
        <taxon>Pseudomonadota</taxon>
        <taxon>Alphaproteobacteria</taxon>
        <taxon>Hyphomicrobiales</taxon>
        <taxon>Methylobacteriaceae</taxon>
        <taxon>Microvirga</taxon>
    </lineage>
</organism>
<protein>
    <submittedName>
        <fullName evidence="6">GntR family transcriptional regulator</fullName>
    </submittedName>
</protein>
<dbReference type="Gene3D" id="1.10.10.10">
    <property type="entry name" value="Winged helix-like DNA-binding domain superfamily/Winged helix DNA-binding domain"/>
    <property type="match status" value="1"/>
</dbReference>
<evidence type="ECO:0000313" key="6">
    <source>
        <dbReference type="EMBL" id="SCZ10041.1"/>
    </source>
</evidence>
<evidence type="ECO:0000256" key="4">
    <source>
        <dbReference type="SAM" id="MobiDB-lite"/>
    </source>
</evidence>
<sequence>MSKHTIWDGPLVSSVEPLKARRLFLLLRDRILSGDIGPNTRLPSEPLLAQEHGVSRVTVRRALDKLADEGLIERRPGSGTFVNTRPTSAQVTADFSNVLTHLVEMGRRTDVKLISFAYMAPTPALTSDLKLQPGERVQRSVRVRLIDGQPFSYLITHVPERIGISYSEADLASTPLLELLERSGIVAERAQQIIGATLAGPEVAAALDLEIGAALLSMTRIVYDPSGRGIEHLQALYRPDRYSLNMDLIRTGANGARRWSPVERPRVSTPKTKSIPKTRVNRVSIQRRTTR</sequence>
<keyword evidence="2" id="KW-0238">DNA-binding</keyword>
<evidence type="ECO:0000259" key="5">
    <source>
        <dbReference type="PROSITE" id="PS50949"/>
    </source>
</evidence>
<dbReference type="Pfam" id="PF07702">
    <property type="entry name" value="UTRA"/>
    <property type="match status" value="1"/>
</dbReference>
<dbReference type="PANTHER" id="PTHR44846">
    <property type="entry name" value="MANNOSYL-D-GLYCERATE TRANSPORT/METABOLISM SYSTEM REPRESSOR MNGR-RELATED"/>
    <property type="match status" value="1"/>
</dbReference>
<dbReference type="PANTHER" id="PTHR44846:SF1">
    <property type="entry name" value="MANNOSYL-D-GLYCERATE TRANSPORT_METABOLISM SYSTEM REPRESSOR MNGR-RELATED"/>
    <property type="match status" value="1"/>
</dbReference>
<dbReference type="InterPro" id="IPR050679">
    <property type="entry name" value="Bact_HTH_transcr_reg"/>
</dbReference>
<dbReference type="SUPFAM" id="SSF46785">
    <property type="entry name" value="Winged helix' DNA-binding domain"/>
    <property type="match status" value="1"/>
</dbReference>
<dbReference type="InterPro" id="IPR028978">
    <property type="entry name" value="Chorismate_lyase_/UTRA_dom_sf"/>
</dbReference>
<dbReference type="STRING" id="549386.SAMN02927923_04109"/>
<dbReference type="InterPro" id="IPR036388">
    <property type="entry name" value="WH-like_DNA-bd_sf"/>
</dbReference>
<dbReference type="SUPFAM" id="SSF64288">
    <property type="entry name" value="Chorismate lyase-like"/>
    <property type="match status" value="1"/>
</dbReference>
<gene>
    <name evidence="6" type="ORF">SAMN02927923_04109</name>
</gene>
<dbReference type="RefSeq" id="WP_091138861.1">
    <property type="nucleotide sequence ID" value="NZ_FMVJ01000016.1"/>
</dbReference>
<dbReference type="CDD" id="cd07377">
    <property type="entry name" value="WHTH_GntR"/>
    <property type="match status" value="1"/>
</dbReference>
<dbReference type="EMBL" id="FMVJ01000016">
    <property type="protein sequence ID" value="SCZ10041.1"/>
    <property type="molecule type" value="Genomic_DNA"/>
</dbReference>
<keyword evidence="3" id="KW-0804">Transcription</keyword>
<accession>A0A1G5LC42</accession>
<dbReference type="AlphaFoldDB" id="A0A1G5LC42"/>
<evidence type="ECO:0000256" key="2">
    <source>
        <dbReference type="ARBA" id="ARBA00023125"/>
    </source>
</evidence>
<evidence type="ECO:0000313" key="7">
    <source>
        <dbReference type="Proteomes" id="UP000199569"/>
    </source>
</evidence>
<dbReference type="InterPro" id="IPR000524">
    <property type="entry name" value="Tscrpt_reg_HTH_GntR"/>
</dbReference>
<dbReference type="SMART" id="SM00345">
    <property type="entry name" value="HTH_GNTR"/>
    <property type="match status" value="1"/>
</dbReference>
<name>A0A1G5LC42_9HYPH</name>
<keyword evidence="1" id="KW-0805">Transcription regulation</keyword>
<proteinExistence type="predicted"/>
<keyword evidence="7" id="KW-1185">Reference proteome</keyword>
<dbReference type="PRINTS" id="PR00035">
    <property type="entry name" value="HTHGNTR"/>
</dbReference>
<dbReference type="Pfam" id="PF00392">
    <property type="entry name" value="GntR"/>
    <property type="match status" value="1"/>
</dbReference>
<dbReference type="PROSITE" id="PS50949">
    <property type="entry name" value="HTH_GNTR"/>
    <property type="match status" value="1"/>
</dbReference>
<feature type="compositionally biased region" description="Polar residues" evidence="4">
    <location>
        <begin position="281"/>
        <end position="291"/>
    </location>
</feature>
<dbReference type="Proteomes" id="UP000199569">
    <property type="component" value="Unassembled WGS sequence"/>
</dbReference>
<evidence type="ECO:0000256" key="3">
    <source>
        <dbReference type="ARBA" id="ARBA00023163"/>
    </source>
</evidence>
<dbReference type="OrthoDB" id="7173258at2"/>
<dbReference type="GO" id="GO:0045892">
    <property type="term" value="P:negative regulation of DNA-templated transcription"/>
    <property type="evidence" value="ECO:0007669"/>
    <property type="project" value="TreeGrafter"/>
</dbReference>
<dbReference type="GO" id="GO:0003700">
    <property type="term" value="F:DNA-binding transcription factor activity"/>
    <property type="evidence" value="ECO:0007669"/>
    <property type="project" value="InterPro"/>
</dbReference>
<dbReference type="SMART" id="SM00866">
    <property type="entry name" value="UTRA"/>
    <property type="match status" value="1"/>
</dbReference>
<feature type="domain" description="HTH gntR-type" evidence="5">
    <location>
        <begin position="17"/>
        <end position="85"/>
    </location>
</feature>
<dbReference type="GO" id="GO:0003677">
    <property type="term" value="F:DNA binding"/>
    <property type="evidence" value="ECO:0007669"/>
    <property type="project" value="UniProtKB-KW"/>
</dbReference>
<dbReference type="Gene3D" id="3.40.1410.10">
    <property type="entry name" value="Chorismate lyase-like"/>
    <property type="match status" value="1"/>
</dbReference>
<feature type="region of interest" description="Disordered" evidence="4">
    <location>
        <begin position="257"/>
        <end position="291"/>
    </location>
</feature>
<dbReference type="InterPro" id="IPR011663">
    <property type="entry name" value="UTRA"/>
</dbReference>